<evidence type="ECO:0000256" key="5">
    <source>
        <dbReference type="ARBA" id="ARBA00037114"/>
    </source>
</evidence>
<dbReference type="PIRSF" id="PIRSF004749">
    <property type="entry name" value="Pep_def"/>
    <property type="match status" value="1"/>
</dbReference>
<dbReference type="EMBL" id="GADI01003756">
    <property type="protein sequence ID" value="JAA70052.1"/>
    <property type="molecule type" value="mRNA"/>
</dbReference>
<proteinExistence type="evidence at transcript level"/>
<dbReference type="EC" id="3.5.1.88" evidence="7"/>
<dbReference type="GO" id="GO:0005739">
    <property type="term" value="C:mitochondrion"/>
    <property type="evidence" value="ECO:0007669"/>
    <property type="project" value="UniProtKB-ARBA"/>
</dbReference>
<evidence type="ECO:0000313" key="8">
    <source>
        <dbReference type="EMBL" id="JAA70052.1"/>
    </source>
</evidence>
<comment type="catalytic activity">
    <reaction evidence="6 7">
        <text>N-terminal N-formyl-L-methionyl-[peptide] + H2O = N-terminal L-methionyl-[peptide] + formate</text>
        <dbReference type="Rhea" id="RHEA:24420"/>
        <dbReference type="Rhea" id="RHEA-COMP:10639"/>
        <dbReference type="Rhea" id="RHEA-COMP:10640"/>
        <dbReference type="ChEBI" id="CHEBI:15377"/>
        <dbReference type="ChEBI" id="CHEBI:15740"/>
        <dbReference type="ChEBI" id="CHEBI:49298"/>
        <dbReference type="ChEBI" id="CHEBI:64731"/>
        <dbReference type="EC" id="3.5.1.88"/>
    </reaction>
</comment>
<name>A0A0K8RFX1_IXORI</name>
<accession>A0A0K8RFX1</accession>
<comment type="similarity">
    <text evidence="1 7">Belongs to the polypeptide deformylase family.</text>
</comment>
<evidence type="ECO:0000256" key="7">
    <source>
        <dbReference type="RuleBase" id="RU362111"/>
    </source>
</evidence>
<organism evidence="8">
    <name type="scientific">Ixodes ricinus</name>
    <name type="common">Common tick</name>
    <name type="synonym">Acarus ricinus</name>
    <dbReference type="NCBI Taxonomy" id="34613"/>
    <lineage>
        <taxon>Eukaryota</taxon>
        <taxon>Metazoa</taxon>
        <taxon>Ecdysozoa</taxon>
        <taxon>Arthropoda</taxon>
        <taxon>Chelicerata</taxon>
        <taxon>Arachnida</taxon>
        <taxon>Acari</taxon>
        <taxon>Parasitiformes</taxon>
        <taxon>Ixodida</taxon>
        <taxon>Ixodoidea</taxon>
        <taxon>Ixodidae</taxon>
        <taxon>Ixodinae</taxon>
        <taxon>Ixodes</taxon>
    </lineage>
</organism>
<dbReference type="SUPFAM" id="SSF56420">
    <property type="entry name" value="Peptide deformylase"/>
    <property type="match status" value="1"/>
</dbReference>
<evidence type="ECO:0000256" key="3">
    <source>
        <dbReference type="ARBA" id="ARBA00022801"/>
    </source>
</evidence>
<keyword evidence="4 7" id="KW-0648">Protein biosynthesis</keyword>
<dbReference type="AlphaFoldDB" id="A0A0K8RFX1"/>
<sequence length="217" mass="25218">MALKESMSIYSRLITKIKSLGATTNPVPPYEFMCQVGDPVLRVRAEPVDPQKITSPEIRKVIHTMRQVMQGTYSVGISAPQIGCPLQITMMEFSNSNMRMAKKEEMTARLYQAFPLKVFINPTMEVVNNQQLVFPEGCESIRGYSAEVPRYYEVKISGLNEHGEHHEWQVRGWPARIIQHEIDHLEGCLYIDRMNSRSFQFNYWQYIKKLPKSRKLF</sequence>
<dbReference type="GO" id="GO:0042586">
    <property type="term" value="F:peptide deformylase activity"/>
    <property type="evidence" value="ECO:0007669"/>
    <property type="project" value="UniProtKB-EC"/>
</dbReference>
<dbReference type="CDD" id="cd00487">
    <property type="entry name" value="Pep_deformylase"/>
    <property type="match status" value="1"/>
</dbReference>
<dbReference type="PANTHER" id="PTHR10458:SF2">
    <property type="entry name" value="PEPTIDE DEFORMYLASE, MITOCHONDRIAL"/>
    <property type="match status" value="1"/>
</dbReference>
<dbReference type="NCBIfam" id="NF001159">
    <property type="entry name" value="PRK00150.1-3"/>
    <property type="match status" value="1"/>
</dbReference>
<evidence type="ECO:0000256" key="1">
    <source>
        <dbReference type="ARBA" id="ARBA00010759"/>
    </source>
</evidence>
<dbReference type="PRINTS" id="PR01576">
    <property type="entry name" value="PDEFORMYLASE"/>
</dbReference>
<dbReference type="InterPro" id="IPR036821">
    <property type="entry name" value="Peptide_deformylase_sf"/>
</dbReference>
<keyword evidence="2 7" id="KW-0479">Metal-binding</keyword>
<evidence type="ECO:0000256" key="2">
    <source>
        <dbReference type="ARBA" id="ARBA00022723"/>
    </source>
</evidence>
<dbReference type="HAMAP" id="MF_00163">
    <property type="entry name" value="Pep_deformylase"/>
    <property type="match status" value="1"/>
</dbReference>
<dbReference type="InterPro" id="IPR023635">
    <property type="entry name" value="Peptide_deformylase"/>
</dbReference>
<dbReference type="PANTHER" id="PTHR10458">
    <property type="entry name" value="PEPTIDE DEFORMYLASE"/>
    <property type="match status" value="1"/>
</dbReference>
<dbReference type="Pfam" id="PF01327">
    <property type="entry name" value="Pep_deformylase"/>
    <property type="match status" value="1"/>
</dbReference>
<dbReference type="FunFam" id="3.90.45.10:FF:000003">
    <property type="entry name" value="Peptide deformylase"/>
    <property type="match status" value="1"/>
</dbReference>
<comment type="function">
    <text evidence="5 7">Removes the formyl group from the N-terminal Met of newly synthesized proteins.</text>
</comment>
<dbReference type="GO" id="GO:0006412">
    <property type="term" value="P:translation"/>
    <property type="evidence" value="ECO:0007669"/>
    <property type="project" value="UniProtKB-KW"/>
</dbReference>
<dbReference type="Gene3D" id="3.90.45.10">
    <property type="entry name" value="Peptide deformylase"/>
    <property type="match status" value="1"/>
</dbReference>
<protein>
    <recommendedName>
        <fullName evidence="7">Peptide deformylase</fullName>
        <ecNumber evidence="7">3.5.1.88</ecNumber>
    </recommendedName>
</protein>
<reference evidence="8" key="1">
    <citation type="submission" date="2012-12" db="EMBL/GenBank/DDBJ databases">
        <title>Identification and characterization of a phenylalanine ammonia-lyase gene family in Isatis indigotica Fort.</title>
        <authorList>
            <person name="Liu Q."/>
            <person name="Chen J."/>
            <person name="Zhou X."/>
            <person name="Di P."/>
            <person name="Xiao Y."/>
            <person name="Xuan H."/>
            <person name="Zhang L."/>
            <person name="Chen W."/>
        </authorList>
    </citation>
    <scope>NUCLEOTIDE SEQUENCE</scope>
    <source>
        <tissue evidence="8">Salivary gland</tissue>
    </source>
</reference>
<evidence type="ECO:0000256" key="4">
    <source>
        <dbReference type="ARBA" id="ARBA00022917"/>
    </source>
</evidence>
<keyword evidence="3 7" id="KW-0378">Hydrolase</keyword>
<dbReference type="GO" id="GO:0046872">
    <property type="term" value="F:metal ion binding"/>
    <property type="evidence" value="ECO:0007669"/>
    <property type="project" value="UniProtKB-KW"/>
</dbReference>
<evidence type="ECO:0000256" key="6">
    <source>
        <dbReference type="ARBA" id="ARBA00048875"/>
    </source>
</evidence>